<evidence type="ECO:0000313" key="2">
    <source>
        <dbReference type="Proteomes" id="UP001529510"/>
    </source>
</evidence>
<dbReference type="EMBL" id="JAMKFB020000006">
    <property type="protein sequence ID" value="KAL0190954.1"/>
    <property type="molecule type" value="Genomic_DNA"/>
</dbReference>
<evidence type="ECO:0000313" key="1">
    <source>
        <dbReference type="EMBL" id="KAL0190954.1"/>
    </source>
</evidence>
<accession>A0ABD0QXI0</accession>
<proteinExistence type="predicted"/>
<feature type="non-terminal residue" evidence="1">
    <location>
        <position position="1"/>
    </location>
</feature>
<sequence length="60" mass="6402">PSSTMASPSIGSTVGHLPGWALEYFLPPSAPPWSSLPPAPSWILFIVLLMVIRPPPEPLP</sequence>
<name>A0ABD0QXI0_CIRMR</name>
<reference evidence="1 2" key="1">
    <citation type="submission" date="2024-05" db="EMBL/GenBank/DDBJ databases">
        <title>Genome sequencing and assembly of Indian major carp, Cirrhinus mrigala (Hamilton, 1822).</title>
        <authorList>
            <person name="Mohindra V."/>
            <person name="Chowdhury L.M."/>
            <person name="Lal K."/>
            <person name="Jena J.K."/>
        </authorList>
    </citation>
    <scope>NUCLEOTIDE SEQUENCE [LARGE SCALE GENOMIC DNA]</scope>
    <source>
        <strain evidence="1">CM1030</strain>
        <tissue evidence="1">Blood</tissue>
    </source>
</reference>
<gene>
    <name evidence="1" type="ORF">M9458_013652</name>
</gene>
<organism evidence="1 2">
    <name type="scientific">Cirrhinus mrigala</name>
    <name type="common">Mrigala</name>
    <dbReference type="NCBI Taxonomy" id="683832"/>
    <lineage>
        <taxon>Eukaryota</taxon>
        <taxon>Metazoa</taxon>
        <taxon>Chordata</taxon>
        <taxon>Craniata</taxon>
        <taxon>Vertebrata</taxon>
        <taxon>Euteleostomi</taxon>
        <taxon>Actinopterygii</taxon>
        <taxon>Neopterygii</taxon>
        <taxon>Teleostei</taxon>
        <taxon>Ostariophysi</taxon>
        <taxon>Cypriniformes</taxon>
        <taxon>Cyprinidae</taxon>
        <taxon>Labeoninae</taxon>
        <taxon>Labeonini</taxon>
        <taxon>Cirrhinus</taxon>
    </lineage>
</organism>
<keyword evidence="2" id="KW-1185">Reference proteome</keyword>
<dbReference type="AlphaFoldDB" id="A0ABD0QXI0"/>
<comment type="caution">
    <text evidence="1">The sequence shown here is derived from an EMBL/GenBank/DDBJ whole genome shotgun (WGS) entry which is preliminary data.</text>
</comment>
<feature type="non-terminal residue" evidence="1">
    <location>
        <position position="60"/>
    </location>
</feature>
<protein>
    <submittedName>
        <fullName evidence="1">Uncharacterized protein</fullName>
    </submittedName>
</protein>
<dbReference type="Proteomes" id="UP001529510">
    <property type="component" value="Unassembled WGS sequence"/>
</dbReference>